<dbReference type="InterPro" id="IPR005900">
    <property type="entry name" value="6-phosphogluconolactonase_DevB"/>
</dbReference>
<dbReference type="EC" id="3.1.1.31" evidence="5 7"/>
<comment type="catalytic activity">
    <reaction evidence="1 7">
        <text>6-phospho-D-glucono-1,5-lactone + H2O = 6-phospho-D-gluconate + H(+)</text>
        <dbReference type="Rhea" id="RHEA:12556"/>
        <dbReference type="ChEBI" id="CHEBI:15377"/>
        <dbReference type="ChEBI" id="CHEBI:15378"/>
        <dbReference type="ChEBI" id="CHEBI:57955"/>
        <dbReference type="ChEBI" id="CHEBI:58759"/>
        <dbReference type="EC" id="3.1.1.31"/>
    </reaction>
</comment>
<comment type="function">
    <text evidence="2 7">Hydrolysis of 6-phosphogluconolactone to 6-phosphogluconate.</text>
</comment>
<dbReference type="RefSeq" id="WP_248359929.1">
    <property type="nucleotide sequence ID" value="NZ_AP025591.1"/>
</dbReference>
<keyword evidence="7" id="KW-0378">Hydrolase</keyword>
<evidence type="ECO:0000313" key="9">
    <source>
        <dbReference type="EMBL" id="BDG02340.1"/>
    </source>
</evidence>
<dbReference type="Proteomes" id="UP001162891">
    <property type="component" value="Chromosome"/>
</dbReference>
<sequence>MDIEVLPDAGAVARRAAALIAAEARAAVAARGGFVFAVSGGSTPWVMLRALAAEQVPWESVHLFQVDERVAPPGHDDRNLTHVRQSLAGDPRLARLDVRAMPVEDADLGAAAARYAEALRSVAGSPPTLDLIHLGLGADGHTASLVPGDPVLQVADADVALAGPYQGRQRMTLTYPVLDRARRLLWVVTGAGKAAVVPRLLAGDGSIPAGRVRADRALLLVDAAAASALAPRP</sequence>
<evidence type="ECO:0000256" key="6">
    <source>
        <dbReference type="ARBA" id="ARBA00020337"/>
    </source>
</evidence>
<evidence type="ECO:0000256" key="4">
    <source>
        <dbReference type="ARBA" id="ARBA00010662"/>
    </source>
</evidence>
<dbReference type="InterPro" id="IPR006148">
    <property type="entry name" value="Glc/Gal-6P_isomerase"/>
</dbReference>
<dbReference type="SUPFAM" id="SSF100950">
    <property type="entry name" value="NagB/RpiA/CoA transferase-like"/>
    <property type="match status" value="1"/>
</dbReference>
<evidence type="ECO:0000256" key="1">
    <source>
        <dbReference type="ARBA" id="ARBA00000832"/>
    </source>
</evidence>
<accession>A0ABN6MRS5</accession>
<reference evidence="10" key="1">
    <citation type="journal article" date="2022" name="Int. J. Syst. Evol. Microbiol.">
        <title>Anaeromyxobacter oryzae sp. nov., Anaeromyxobacter diazotrophicus sp. nov. and Anaeromyxobacter paludicola sp. nov., isolated from paddy soils.</title>
        <authorList>
            <person name="Itoh H."/>
            <person name="Xu Z."/>
            <person name="Mise K."/>
            <person name="Masuda Y."/>
            <person name="Ushijima N."/>
            <person name="Hayakawa C."/>
            <person name="Shiratori Y."/>
            <person name="Senoo K."/>
        </authorList>
    </citation>
    <scope>NUCLEOTIDE SEQUENCE [LARGE SCALE GENOMIC DNA]</scope>
    <source>
        <strain evidence="10">Red232</strain>
    </source>
</reference>
<gene>
    <name evidence="7" type="primary">pgl</name>
    <name evidence="9" type="ORF">AMOR_13360</name>
</gene>
<dbReference type="InterPro" id="IPR039104">
    <property type="entry name" value="6PGL"/>
</dbReference>
<evidence type="ECO:0000259" key="8">
    <source>
        <dbReference type="Pfam" id="PF01182"/>
    </source>
</evidence>
<evidence type="ECO:0000256" key="7">
    <source>
        <dbReference type="RuleBase" id="RU365095"/>
    </source>
</evidence>
<organism evidence="9 10">
    <name type="scientific">Anaeromyxobacter oryzae</name>
    <dbReference type="NCBI Taxonomy" id="2918170"/>
    <lineage>
        <taxon>Bacteria</taxon>
        <taxon>Pseudomonadati</taxon>
        <taxon>Myxococcota</taxon>
        <taxon>Myxococcia</taxon>
        <taxon>Myxococcales</taxon>
        <taxon>Cystobacterineae</taxon>
        <taxon>Anaeromyxobacteraceae</taxon>
        <taxon>Anaeromyxobacter</taxon>
    </lineage>
</organism>
<dbReference type="PANTHER" id="PTHR11054:SF0">
    <property type="entry name" value="6-PHOSPHOGLUCONOLACTONASE"/>
    <property type="match status" value="1"/>
</dbReference>
<dbReference type="EMBL" id="AP025591">
    <property type="protein sequence ID" value="BDG02340.1"/>
    <property type="molecule type" value="Genomic_DNA"/>
</dbReference>
<feature type="domain" description="Glucosamine/galactosamine-6-phosphate isomerase" evidence="8">
    <location>
        <begin position="8"/>
        <end position="215"/>
    </location>
</feature>
<evidence type="ECO:0000256" key="3">
    <source>
        <dbReference type="ARBA" id="ARBA00004961"/>
    </source>
</evidence>
<evidence type="ECO:0000256" key="5">
    <source>
        <dbReference type="ARBA" id="ARBA00013198"/>
    </source>
</evidence>
<protein>
    <recommendedName>
        <fullName evidence="6 7">6-phosphogluconolactonase</fullName>
        <shortName evidence="7">6PGL</shortName>
        <ecNumber evidence="5 7">3.1.1.31</ecNumber>
    </recommendedName>
</protein>
<comment type="pathway">
    <text evidence="3 7">Carbohydrate degradation; pentose phosphate pathway; D-ribulose 5-phosphate from D-glucose 6-phosphate (oxidative stage): step 2/3.</text>
</comment>
<comment type="similarity">
    <text evidence="4 7">Belongs to the glucosamine/galactosamine-6-phosphate isomerase family. 6-phosphogluconolactonase subfamily.</text>
</comment>
<dbReference type="NCBIfam" id="TIGR01198">
    <property type="entry name" value="pgl"/>
    <property type="match status" value="1"/>
</dbReference>
<evidence type="ECO:0000313" key="10">
    <source>
        <dbReference type="Proteomes" id="UP001162891"/>
    </source>
</evidence>
<keyword evidence="10" id="KW-1185">Reference proteome</keyword>
<dbReference type="Pfam" id="PF01182">
    <property type="entry name" value="Glucosamine_iso"/>
    <property type="match status" value="1"/>
</dbReference>
<dbReference type="InterPro" id="IPR037171">
    <property type="entry name" value="NagB/RpiA_transferase-like"/>
</dbReference>
<dbReference type="PANTHER" id="PTHR11054">
    <property type="entry name" value="6-PHOSPHOGLUCONOLACTONASE"/>
    <property type="match status" value="1"/>
</dbReference>
<evidence type="ECO:0000256" key="2">
    <source>
        <dbReference type="ARBA" id="ARBA00002681"/>
    </source>
</evidence>
<name>A0ABN6MRS5_9BACT</name>
<dbReference type="Gene3D" id="3.40.50.1360">
    <property type="match status" value="1"/>
</dbReference>
<proteinExistence type="inferred from homology"/>